<dbReference type="PANTHER" id="PTHR28243">
    <property type="entry name" value="AGL049CP"/>
    <property type="match status" value="1"/>
</dbReference>
<dbReference type="OrthoDB" id="434253at2759"/>
<dbReference type="STRING" id="703135.A0A2A9NI87"/>
<keyword evidence="3" id="KW-1185">Reference proteome</keyword>
<gene>
    <name evidence="2" type="ORF">AMATHDRAFT_146744</name>
</gene>
<sequence>MTTPRWVIAIKNAIADYEKQTVFQLASIDPNAPLPQVRSHVLRSFLTPPNAPSLPLIVTTTDIRTPKISQIISNPHVQIAYWIDGTQQQFRIAGRAAVIPSPQNDLYKQFMHDILTSTGKLESMAGIAALATNNFDWEKERINIFKSLSGHMKATWCRPVPGSLLSNQEEANKWPVKIHEPTLEGSDEERRNWELALSNFALLIVDPIECDFLELGVIPNRRTKFTRIDNGHWAEEALVP</sequence>
<organism evidence="2 3">
    <name type="scientific">Amanita thiersii Skay4041</name>
    <dbReference type="NCBI Taxonomy" id="703135"/>
    <lineage>
        <taxon>Eukaryota</taxon>
        <taxon>Fungi</taxon>
        <taxon>Dikarya</taxon>
        <taxon>Basidiomycota</taxon>
        <taxon>Agaricomycotina</taxon>
        <taxon>Agaricomycetes</taxon>
        <taxon>Agaricomycetidae</taxon>
        <taxon>Agaricales</taxon>
        <taxon>Pluteineae</taxon>
        <taxon>Amanitaceae</taxon>
        <taxon>Amanita</taxon>
    </lineage>
</organism>
<feature type="domain" description="Pyridoxamine 5'-phosphate oxidase Alr4036 family FMN-binding" evidence="1">
    <location>
        <begin position="4"/>
        <end position="99"/>
    </location>
</feature>
<name>A0A2A9NI87_9AGAR</name>
<dbReference type="AlphaFoldDB" id="A0A2A9NI87"/>
<reference evidence="2" key="1">
    <citation type="submission" date="2014-02" db="EMBL/GenBank/DDBJ databases">
        <title>Transposable element dynamics among asymbiotic and ectomycorrhizal Amanita fungi.</title>
        <authorList>
            <consortium name="DOE Joint Genome Institute"/>
            <person name="Hess J."/>
            <person name="Skrede I."/>
            <person name="Wolfe B."/>
            <person name="LaButti K."/>
            <person name="Ohm R.A."/>
            <person name="Grigoriev I.V."/>
            <person name="Pringle A."/>
        </authorList>
    </citation>
    <scope>NUCLEOTIDE SEQUENCE [LARGE SCALE GENOMIC DNA]</scope>
    <source>
        <strain evidence="2">SKay4041</strain>
    </source>
</reference>
<evidence type="ECO:0000313" key="2">
    <source>
        <dbReference type="EMBL" id="PFH49788.1"/>
    </source>
</evidence>
<dbReference type="Gene3D" id="2.30.110.10">
    <property type="entry name" value="Electron Transport, Fmn-binding Protein, Chain A"/>
    <property type="match status" value="1"/>
</dbReference>
<dbReference type="GO" id="GO:0010181">
    <property type="term" value="F:FMN binding"/>
    <property type="evidence" value="ECO:0007669"/>
    <property type="project" value="InterPro"/>
</dbReference>
<dbReference type="SUPFAM" id="SSF50475">
    <property type="entry name" value="FMN-binding split barrel"/>
    <property type="match status" value="1"/>
</dbReference>
<accession>A0A2A9NI87</accession>
<dbReference type="PANTHER" id="PTHR28243:SF1">
    <property type="entry name" value="PYRIDOXAMINE 5'-PHOSPHATE OXIDASE ALR4036 FAMILY FMN-BINDING DOMAIN-CONTAINING PROTEIN"/>
    <property type="match status" value="1"/>
</dbReference>
<protein>
    <recommendedName>
        <fullName evidence="1">Pyridoxamine 5'-phosphate oxidase Alr4036 family FMN-binding domain-containing protein</fullName>
    </recommendedName>
</protein>
<proteinExistence type="predicted"/>
<evidence type="ECO:0000259" key="1">
    <source>
        <dbReference type="Pfam" id="PF12766"/>
    </source>
</evidence>
<dbReference type="Pfam" id="PF12766">
    <property type="entry name" value="Pyridox_oxase_2"/>
    <property type="match status" value="1"/>
</dbReference>
<dbReference type="Proteomes" id="UP000242287">
    <property type="component" value="Unassembled WGS sequence"/>
</dbReference>
<dbReference type="EMBL" id="KZ302019">
    <property type="protein sequence ID" value="PFH49788.1"/>
    <property type="molecule type" value="Genomic_DNA"/>
</dbReference>
<dbReference type="InterPro" id="IPR024624">
    <property type="entry name" value="Pyridox_Oxase_Alr4036_FMN-bd"/>
</dbReference>
<dbReference type="InterPro" id="IPR012349">
    <property type="entry name" value="Split_barrel_FMN-bd"/>
</dbReference>
<evidence type="ECO:0000313" key="3">
    <source>
        <dbReference type="Proteomes" id="UP000242287"/>
    </source>
</evidence>